<comment type="caution">
    <text evidence="2">The sequence shown here is derived from an EMBL/GenBank/DDBJ whole genome shotgun (WGS) entry which is preliminary data.</text>
</comment>
<dbReference type="SUPFAM" id="SSF52096">
    <property type="entry name" value="ClpP/crotonase"/>
    <property type="match status" value="1"/>
</dbReference>
<organism evidence="2 3">
    <name type="scientific">Amycolatopsis minnesotensis</name>
    <dbReference type="NCBI Taxonomy" id="337894"/>
    <lineage>
        <taxon>Bacteria</taxon>
        <taxon>Bacillati</taxon>
        <taxon>Actinomycetota</taxon>
        <taxon>Actinomycetes</taxon>
        <taxon>Pseudonocardiales</taxon>
        <taxon>Pseudonocardiaceae</taxon>
        <taxon>Amycolatopsis</taxon>
    </lineage>
</organism>
<dbReference type="SMART" id="SM00245">
    <property type="entry name" value="TSPc"/>
    <property type="match status" value="1"/>
</dbReference>
<dbReference type="CDD" id="cd06567">
    <property type="entry name" value="Peptidase_S41"/>
    <property type="match status" value="1"/>
</dbReference>
<sequence>MPAPAEHVLRLLEAHAFYADRVDWTAAATGVAEALARGLSLDEALKPVFAALGDRHSSLRQAEGGTHTAASALPDGHQGRTGYLRLPGFTGDHRSSAAKRYVKAAWALLRPPCPRGWVLDLRGNRGGNLFPMLAAAGPLLGADARLAYLKRGGNRLTYRYARGTVYADDRRLLSVRRPPSDLPDAPLAVLTDARTASSAEGVLVACLGRAAGVRVFGAPTAGVPTGNVSHLLPDGSTLAITTSLATDRLGRSYDGPLPPDDPGGTEATAAAWLEANLT</sequence>
<name>A0ABN2QTV0_9PSEU</name>
<dbReference type="EMBL" id="BAAANN010000010">
    <property type="protein sequence ID" value="GAA1957926.1"/>
    <property type="molecule type" value="Genomic_DNA"/>
</dbReference>
<feature type="domain" description="Tail specific protease" evidence="1">
    <location>
        <begin position="52"/>
        <end position="258"/>
    </location>
</feature>
<accession>A0ABN2QTV0</accession>
<dbReference type="InterPro" id="IPR005151">
    <property type="entry name" value="Tail-specific_protease"/>
</dbReference>
<dbReference type="Pfam" id="PF03572">
    <property type="entry name" value="Peptidase_S41"/>
    <property type="match status" value="1"/>
</dbReference>
<keyword evidence="3" id="KW-1185">Reference proteome</keyword>
<evidence type="ECO:0000259" key="1">
    <source>
        <dbReference type="SMART" id="SM00245"/>
    </source>
</evidence>
<dbReference type="InterPro" id="IPR029045">
    <property type="entry name" value="ClpP/crotonase-like_dom_sf"/>
</dbReference>
<evidence type="ECO:0000313" key="2">
    <source>
        <dbReference type="EMBL" id="GAA1957926.1"/>
    </source>
</evidence>
<proteinExistence type="predicted"/>
<reference evidence="2 3" key="1">
    <citation type="journal article" date="2019" name="Int. J. Syst. Evol. Microbiol.">
        <title>The Global Catalogue of Microorganisms (GCM) 10K type strain sequencing project: providing services to taxonomists for standard genome sequencing and annotation.</title>
        <authorList>
            <consortium name="The Broad Institute Genomics Platform"/>
            <consortium name="The Broad Institute Genome Sequencing Center for Infectious Disease"/>
            <person name="Wu L."/>
            <person name="Ma J."/>
        </authorList>
    </citation>
    <scope>NUCLEOTIDE SEQUENCE [LARGE SCALE GENOMIC DNA]</scope>
    <source>
        <strain evidence="2 3">JCM 14545</strain>
    </source>
</reference>
<evidence type="ECO:0000313" key="3">
    <source>
        <dbReference type="Proteomes" id="UP001501116"/>
    </source>
</evidence>
<protein>
    <recommendedName>
        <fullName evidence="1">Tail specific protease domain-containing protein</fullName>
    </recommendedName>
</protein>
<dbReference type="Proteomes" id="UP001501116">
    <property type="component" value="Unassembled WGS sequence"/>
</dbReference>
<dbReference type="PANTHER" id="PTHR32060">
    <property type="entry name" value="TAIL-SPECIFIC PROTEASE"/>
    <property type="match status" value="1"/>
</dbReference>
<gene>
    <name evidence="2" type="ORF">GCM10009754_30210</name>
</gene>
<dbReference type="Gene3D" id="3.90.226.10">
    <property type="entry name" value="2-enoyl-CoA Hydratase, Chain A, domain 1"/>
    <property type="match status" value="1"/>
</dbReference>
<dbReference type="RefSeq" id="WP_344418056.1">
    <property type="nucleotide sequence ID" value="NZ_BAAANN010000010.1"/>
</dbReference>
<dbReference type="PANTHER" id="PTHR32060:SF30">
    <property type="entry name" value="CARBOXY-TERMINAL PROCESSING PROTEASE CTPA"/>
    <property type="match status" value="1"/>
</dbReference>